<dbReference type="Pfam" id="PF25057">
    <property type="entry name" value="CUT_N"/>
    <property type="match status" value="1"/>
</dbReference>
<dbReference type="SMART" id="SM00241">
    <property type="entry name" value="ZP"/>
    <property type="match status" value="1"/>
</dbReference>
<dbReference type="PANTHER" id="PTHR22907">
    <property type="entry name" value="GH04558P"/>
    <property type="match status" value="1"/>
</dbReference>
<comment type="subcellular location">
    <subcellularLocation>
        <location evidence="1">Cell membrane</location>
        <topology evidence="1">Single-pass type I membrane protein</topology>
    </subcellularLocation>
</comment>
<reference evidence="10" key="1">
    <citation type="submission" date="2021-09" db="EMBL/GenBank/DDBJ databases">
        <authorList>
            <consortium name="Pathogen Informatics"/>
        </authorList>
    </citation>
    <scope>NUCLEOTIDE SEQUENCE</scope>
</reference>
<dbReference type="InterPro" id="IPR051962">
    <property type="entry name" value="Cuticlin"/>
</dbReference>
<dbReference type="Proteomes" id="UP000746747">
    <property type="component" value="Unassembled WGS sequence"/>
</dbReference>
<dbReference type="InterPro" id="IPR001507">
    <property type="entry name" value="ZP_dom"/>
</dbReference>
<accession>A0A8J2MPH4</accession>
<name>A0A8J2MPH4_9BILA</name>
<dbReference type="PROSITE" id="PS51034">
    <property type="entry name" value="ZP_2"/>
    <property type="match status" value="1"/>
</dbReference>
<evidence type="ECO:0000313" key="11">
    <source>
        <dbReference type="Proteomes" id="UP000746747"/>
    </source>
</evidence>
<evidence type="ECO:0000256" key="2">
    <source>
        <dbReference type="ARBA" id="ARBA00022460"/>
    </source>
</evidence>
<evidence type="ECO:0000313" key="10">
    <source>
        <dbReference type="EMBL" id="CAG9535747.1"/>
    </source>
</evidence>
<evidence type="ECO:0000256" key="6">
    <source>
        <dbReference type="ARBA" id="ARBA00022989"/>
    </source>
</evidence>
<keyword evidence="6 8" id="KW-1133">Transmembrane helix</keyword>
<dbReference type="InterPro" id="IPR056953">
    <property type="entry name" value="CUT_N"/>
</dbReference>
<protein>
    <recommendedName>
        <fullName evidence="9">ZP domain-containing protein</fullName>
    </recommendedName>
</protein>
<feature type="domain" description="ZP" evidence="9">
    <location>
        <begin position="302"/>
        <end position="559"/>
    </location>
</feature>
<evidence type="ECO:0000256" key="3">
    <source>
        <dbReference type="ARBA" id="ARBA00022475"/>
    </source>
</evidence>
<dbReference type="Pfam" id="PF25301">
    <property type="entry name" value="CUT_C"/>
    <property type="match status" value="1"/>
</dbReference>
<dbReference type="GO" id="GO:0042302">
    <property type="term" value="F:structural constituent of cuticle"/>
    <property type="evidence" value="ECO:0007669"/>
    <property type="project" value="UniProtKB-KW"/>
</dbReference>
<evidence type="ECO:0000256" key="1">
    <source>
        <dbReference type="ARBA" id="ARBA00004251"/>
    </source>
</evidence>
<dbReference type="OrthoDB" id="6351704at2759"/>
<sequence length="668" mass="75598">MIHGITSEEMINFENIDVVTYPSLQLTATDYEPQLSAKEPGPGPPSVMPVIDYSDEKISDSTEQSPGIPIHCTNIATTMATKDDEASYASNVESTYAEVPEITVIDTTATTTTTSTVSPCIMQISNENKQIFPIDETSTVSTKNTIINEMSLEQARNTTVEVIPERYETTTITTHLELTDDQISNTKYTIKPLLSEPFSQTTTTTTTTTTAATTTVTTTTATTTTTTTITSNFRMEMNTEYNLKELEIVSTSSTTISQQSQILTYTNPPSFNVTETISIPLYTNTTSTRIVLNRLRGKARLTCKEDGLQFEINTLFPFTGQIFARDRKSVAECYFTFHEATLIKTTMSYAACGMRNNEEQRPETQYHMQIIVIFQQKDNTSTIQSFLTQCVHQKIQYQKQVIPKRIEEALEELRLIPMKLEHKAQVPECMMRIVAEEEHGHGDDGTEIEIVNIGQPMRIEWSLLPESDAYGFHVRNCTVGDTVSNEEYMVIDERGCSTDINIFSHPHYDTYHDIARVHWHAFKVPDINQLSIKCSIEICTDIPDTISGLTSCDSIPSPPFCPDLITSATNALLSGHEVEVIRKRRDNKSFQQHVHADVCLGDKTDEYCSSENYRIDHERHVNMFKDNSPKRYCLSRLWLIIWTGLSALTVLLAIIVHGYCRYFRRRRH</sequence>
<gene>
    <name evidence="10" type="ORF">CJOHNSTONI_LOCUS5739</name>
</gene>
<evidence type="ECO:0000256" key="4">
    <source>
        <dbReference type="ARBA" id="ARBA00022692"/>
    </source>
</evidence>
<keyword evidence="7 8" id="KW-0472">Membrane</keyword>
<comment type="caution">
    <text evidence="10">The sequence shown here is derived from an EMBL/GenBank/DDBJ whole genome shotgun (WGS) entry which is preliminary data.</text>
</comment>
<dbReference type="EMBL" id="CAKAEH010001400">
    <property type="protein sequence ID" value="CAG9535747.1"/>
    <property type="molecule type" value="Genomic_DNA"/>
</dbReference>
<keyword evidence="11" id="KW-1185">Reference proteome</keyword>
<dbReference type="AlphaFoldDB" id="A0A8J2MPH4"/>
<evidence type="ECO:0000256" key="5">
    <source>
        <dbReference type="ARBA" id="ARBA00022729"/>
    </source>
</evidence>
<evidence type="ECO:0000259" key="9">
    <source>
        <dbReference type="PROSITE" id="PS51034"/>
    </source>
</evidence>
<keyword evidence="2" id="KW-0193">Cuticle</keyword>
<evidence type="ECO:0000256" key="7">
    <source>
        <dbReference type="ARBA" id="ARBA00023136"/>
    </source>
</evidence>
<dbReference type="GO" id="GO:0005886">
    <property type="term" value="C:plasma membrane"/>
    <property type="evidence" value="ECO:0007669"/>
    <property type="project" value="UniProtKB-SubCell"/>
</dbReference>
<keyword evidence="4 8" id="KW-0812">Transmembrane</keyword>
<feature type="transmembrane region" description="Helical" evidence="8">
    <location>
        <begin position="637"/>
        <end position="660"/>
    </location>
</feature>
<evidence type="ECO:0000256" key="8">
    <source>
        <dbReference type="SAM" id="Phobius"/>
    </source>
</evidence>
<proteinExistence type="predicted"/>
<organism evidence="10 11">
    <name type="scientific">Cercopithifilaria johnstoni</name>
    <dbReference type="NCBI Taxonomy" id="2874296"/>
    <lineage>
        <taxon>Eukaryota</taxon>
        <taxon>Metazoa</taxon>
        <taxon>Ecdysozoa</taxon>
        <taxon>Nematoda</taxon>
        <taxon>Chromadorea</taxon>
        <taxon>Rhabditida</taxon>
        <taxon>Spirurina</taxon>
        <taxon>Spiruromorpha</taxon>
        <taxon>Filarioidea</taxon>
        <taxon>Onchocercidae</taxon>
        <taxon>Cercopithifilaria</taxon>
    </lineage>
</organism>
<dbReference type="PANTHER" id="PTHR22907:SF46">
    <property type="entry name" value="ZP DOMAIN-CONTAINING PROTEIN"/>
    <property type="match status" value="1"/>
</dbReference>
<dbReference type="InterPro" id="IPR057475">
    <property type="entry name" value="CUT_C"/>
</dbReference>
<keyword evidence="3" id="KW-1003">Cell membrane</keyword>
<keyword evidence="5" id="KW-0732">Signal</keyword>